<dbReference type="EMBL" id="HBUE01111998">
    <property type="protein sequence ID" value="CAG6489249.1"/>
    <property type="molecule type" value="Transcribed_RNA"/>
</dbReference>
<sequence>METTRTREVFRDDDPAPSSCSVFALYLDVSRGVETVPAEDLTRSSRWSTSERSANEVSRKLFRIPLRTLVFDTGGDTRSPARVRFIMELPLLMLLFSELCPLLEISTPARVFWMVDASE</sequence>
<protein>
    <submittedName>
        <fullName evidence="1">(northern house mosquito) hypothetical protein</fullName>
    </submittedName>
</protein>
<evidence type="ECO:0000313" key="1">
    <source>
        <dbReference type="EMBL" id="CAG6489249.1"/>
    </source>
</evidence>
<reference evidence="1" key="1">
    <citation type="submission" date="2021-05" db="EMBL/GenBank/DDBJ databases">
        <authorList>
            <person name="Alioto T."/>
            <person name="Alioto T."/>
            <person name="Gomez Garrido J."/>
        </authorList>
    </citation>
    <scope>NUCLEOTIDE SEQUENCE</scope>
</reference>
<dbReference type="AlphaFoldDB" id="A0A8D8C7E8"/>
<name>A0A8D8C7E8_CULPI</name>
<accession>A0A8D8C7E8</accession>
<organism evidence="1">
    <name type="scientific">Culex pipiens</name>
    <name type="common">House mosquito</name>
    <dbReference type="NCBI Taxonomy" id="7175"/>
    <lineage>
        <taxon>Eukaryota</taxon>
        <taxon>Metazoa</taxon>
        <taxon>Ecdysozoa</taxon>
        <taxon>Arthropoda</taxon>
        <taxon>Hexapoda</taxon>
        <taxon>Insecta</taxon>
        <taxon>Pterygota</taxon>
        <taxon>Neoptera</taxon>
        <taxon>Endopterygota</taxon>
        <taxon>Diptera</taxon>
        <taxon>Nematocera</taxon>
        <taxon>Culicoidea</taxon>
        <taxon>Culicidae</taxon>
        <taxon>Culicinae</taxon>
        <taxon>Culicini</taxon>
        <taxon>Culex</taxon>
        <taxon>Culex</taxon>
    </lineage>
</organism>
<proteinExistence type="predicted"/>